<dbReference type="InterPro" id="IPR036779">
    <property type="entry name" value="LysM_dom_sf"/>
</dbReference>
<comment type="caution">
    <text evidence="4">The sequence shown here is derived from an EMBL/GenBank/DDBJ whole genome shotgun (WGS) entry which is preliminary data.</text>
</comment>
<dbReference type="Gene3D" id="2.70.70.10">
    <property type="entry name" value="Glucose Permease (Domain IIA)"/>
    <property type="match status" value="1"/>
</dbReference>
<feature type="compositionally biased region" description="Pro residues" evidence="2">
    <location>
        <begin position="9"/>
        <end position="21"/>
    </location>
</feature>
<dbReference type="SMART" id="SM00257">
    <property type="entry name" value="LysM"/>
    <property type="match status" value="1"/>
</dbReference>
<dbReference type="RefSeq" id="WP_341374968.1">
    <property type="nucleotide sequence ID" value="NZ_JBBUTF010000013.1"/>
</dbReference>
<dbReference type="SUPFAM" id="SSF51261">
    <property type="entry name" value="Duplicated hybrid motif"/>
    <property type="match status" value="1"/>
</dbReference>
<evidence type="ECO:0000259" key="3">
    <source>
        <dbReference type="PROSITE" id="PS51782"/>
    </source>
</evidence>
<dbReference type="Pfam" id="PF01551">
    <property type="entry name" value="Peptidase_M23"/>
    <property type="match status" value="1"/>
</dbReference>
<dbReference type="InterPro" id="IPR018392">
    <property type="entry name" value="LysM"/>
</dbReference>
<feature type="compositionally biased region" description="Low complexity" evidence="2">
    <location>
        <begin position="134"/>
        <end position="180"/>
    </location>
</feature>
<dbReference type="EMBL" id="JBBUTF010000013">
    <property type="protein sequence ID" value="MEK8027186.1"/>
    <property type="molecule type" value="Genomic_DNA"/>
</dbReference>
<dbReference type="Pfam" id="PF01476">
    <property type="entry name" value="LysM"/>
    <property type="match status" value="1"/>
</dbReference>
<dbReference type="Gene3D" id="3.10.350.10">
    <property type="entry name" value="LysM domain"/>
    <property type="match status" value="1"/>
</dbReference>
<dbReference type="PROSITE" id="PS51782">
    <property type="entry name" value="LYSM"/>
    <property type="match status" value="1"/>
</dbReference>
<feature type="compositionally biased region" description="Low complexity" evidence="2">
    <location>
        <begin position="22"/>
        <end position="45"/>
    </location>
</feature>
<feature type="compositionally biased region" description="Low complexity" evidence="2">
    <location>
        <begin position="194"/>
        <end position="228"/>
    </location>
</feature>
<feature type="region of interest" description="Disordered" evidence="2">
    <location>
        <begin position="1"/>
        <end position="60"/>
    </location>
</feature>
<gene>
    <name evidence="4" type="ORF">AACH11_14560</name>
</gene>
<dbReference type="InterPro" id="IPR011055">
    <property type="entry name" value="Dup_hybrid_motif"/>
</dbReference>
<dbReference type="PANTHER" id="PTHR21666:SF263">
    <property type="entry name" value="MUREIN HYDROLASE ACTIVATOR NLPD"/>
    <property type="match status" value="1"/>
</dbReference>
<feature type="region of interest" description="Disordered" evidence="2">
    <location>
        <begin position="123"/>
        <end position="180"/>
    </location>
</feature>
<dbReference type="CDD" id="cd00118">
    <property type="entry name" value="LysM"/>
    <property type="match status" value="1"/>
</dbReference>
<reference evidence="4 5" key="1">
    <citation type="submission" date="2024-04" db="EMBL/GenBank/DDBJ databases">
        <title>Novel species of the genus Ideonella isolated from streams.</title>
        <authorList>
            <person name="Lu H."/>
        </authorList>
    </citation>
    <scope>NUCLEOTIDE SEQUENCE [LARGE SCALE GENOMIC DNA]</scope>
    <source>
        <strain evidence="4 5">BYS139W</strain>
    </source>
</reference>
<comment type="similarity">
    <text evidence="1">Belongs to the E.coli NlpD/Haemophilus LppB family.</text>
</comment>
<feature type="domain" description="LysM" evidence="3">
    <location>
        <begin position="58"/>
        <end position="102"/>
    </location>
</feature>
<accession>A0ABU9BBL8</accession>
<protein>
    <submittedName>
        <fullName evidence="4">Peptidoglycan DD-metalloendopeptidase family protein</fullName>
    </submittedName>
</protein>
<name>A0ABU9BBL8_9BURK</name>
<dbReference type="PANTHER" id="PTHR21666">
    <property type="entry name" value="PEPTIDASE-RELATED"/>
    <property type="match status" value="1"/>
</dbReference>
<organism evidence="4 5">
    <name type="scientific">Pseudaquabacterium rugosum</name>
    <dbReference type="NCBI Taxonomy" id="2984194"/>
    <lineage>
        <taxon>Bacteria</taxon>
        <taxon>Pseudomonadati</taxon>
        <taxon>Pseudomonadota</taxon>
        <taxon>Betaproteobacteria</taxon>
        <taxon>Burkholderiales</taxon>
        <taxon>Sphaerotilaceae</taxon>
        <taxon>Pseudaquabacterium</taxon>
    </lineage>
</organism>
<evidence type="ECO:0000313" key="4">
    <source>
        <dbReference type="EMBL" id="MEK8027186.1"/>
    </source>
</evidence>
<evidence type="ECO:0000256" key="1">
    <source>
        <dbReference type="ARBA" id="ARBA00038420"/>
    </source>
</evidence>
<dbReference type="InterPro" id="IPR016047">
    <property type="entry name" value="M23ase_b-sheet_dom"/>
</dbReference>
<dbReference type="InterPro" id="IPR050570">
    <property type="entry name" value="Cell_wall_metabolism_enzyme"/>
</dbReference>
<keyword evidence="5" id="KW-1185">Reference proteome</keyword>
<dbReference type="CDD" id="cd12797">
    <property type="entry name" value="M23_peptidase"/>
    <property type="match status" value="1"/>
</dbReference>
<dbReference type="SUPFAM" id="SSF54106">
    <property type="entry name" value="LysM domain"/>
    <property type="match status" value="1"/>
</dbReference>
<evidence type="ECO:0000256" key="2">
    <source>
        <dbReference type="SAM" id="MobiDB-lite"/>
    </source>
</evidence>
<dbReference type="Proteomes" id="UP001368500">
    <property type="component" value="Unassembled WGS sequence"/>
</dbReference>
<feature type="region of interest" description="Disordered" evidence="2">
    <location>
        <begin position="194"/>
        <end position="234"/>
    </location>
</feature>
<sequence>MAAARKAPPRPARPTPPPVRPVDPAVDGAVPGSATGAAPAAAGEARPPRGIENLGQPGHHQVQSGETLIRIAQLYGQNWRNLVRWNQIDNPDRIEVGDVLRVVPPGGEVLVPGARVAASRPVTGAGAAGGAGGPAATPARVPSTPGVSGAPAVAGAAAPATGDGPAPGVGRPASSAASGAAASAGPLTSAAAASAPAAPSAHPGGAAAASAPVQPSRAEPPASAPAESDLAWSWPVAGRPSTRFEEGRSRGIQIPGDAGDAVLAAADGRVIYAGDALRGYGNLVIIKHNARFISAYGHNRKLLVTQDMVVRRGQKIAEMGSVDADAVVLHFEVRRDGKPVDPLGVLPAR</sequence>
<proteinExistence type="inferred from homology"/>
<evidence type="ECO:0000313" key="5">
    <source>
        <dbReference type="Proteomes" id="UP001368500"/>
    </source>
</evidence>